<evidence type="ECO:0000313" key="8">
    <source>
        <dbReference type="EMBL" id="TDE10503.1"/>
    </source>
</evidence>
<dbReference type="Pfam" id="PF01381">
    <property type="entry name" value="HTH_3"/>
    <property type="match status" value="1"/>
</dbReference>
<name>A0A4R5DJ01_9BACT</name>
<protein>
    <submittedName>
        <fullName evidence="8">Helix-turn-helix domain-containing protein</fullName>
    </submittedName>
</protein>
<dbReference type="SUPFAM" id="SSF47413">
    <property type="entry name" value="lambda repressor-like DNA-binding domains"/>
    <property type="match status" value="1"/>
</dbReference>
<comment type="subcellular location">
    <subcellularLocation>
        <location evidence="1">Membrane</location>
        <topology evidence="1">Multi-pass membrane protein</topology>
    </subcellularLocation>
</comment>
<dbReference type="EMBL" id="SMFL01000015">
    <property type="protein sequence ID" value="TDE10503.1"/>
    <property type="molecule type" value="Genomic_DNA"/>
</dbReference>
<dbReference type="GO" id="GO:0003700">
    <property type="term" value="F:DNA-binding transcription factor activity"/>
    <property type="evidence" value="ECO:0007669"/>
    <property type="project" value="TreeGrafter"/>
</dbReference>
<dbReference type="GO" id="GO:0005829">
    <property type="term" value="C:cytosol"/>
    <property type="evidence" value="ECO:0007669"/>
    <property type="project" value="TreeGrafter"/>
</dbReference>
<keyword evidence="5 6" id="KW-0472">Membrane</keyword>
<evidence type="ECO:0000256" key="2">
    <source>
        <dbReference type="ARBA" id="ARBA00022692"/>
    </source>
</evidence>
<dbReference type="PROSITE" id="PS50943">
    <property type="entry name" value="HTH_CROC1"/>
    <property type="match status" value="1"/>
</dbReference>
<dbReference type="InterPro" id="IPR050807">
    <property type="entry name" value="TransReg_Diox_bact_type"/>
</dbReference>
<keyword evidence="3 6" id="KW-1133">Transmembrane helix</keyword>
<proteinExistence type="predicted"/>
<organism evidence="8 9">
    <name type="scientific">Dyadobacter psychrotolerans</name>
    <dbReference type="NCBI Taxonomy" id="2541721"/>
    <lineage>
        <taxon>Bacteria</taxon>
        <taxon>Pseudomonadati</taxon>
        <taxon>Bacteroidota</taxon>
        <taxon>Cytophagia</taxon>
        <taxon>Cytophagales</taxon>
        <taxon>Spirosomataceae</taxon>
        <taxon>Dyadobacter</taxon>
    </lineage>
</organism>
<dbReference type="Proteomes" id="UP000294850">
    <property type="component" value="Unassembled WGS sequence"/>
</dbReference>
<dbReference type="PANTHER" id="PTHR46797">
    <property type="entry name" value="HTH-TYPE TRANSCRIPTIONAL REGULATOR"/>
    <property type="match status" value="1"/>
</dbReference>
<feature type="transmembrane region" description="Helical" evidence="6">
    <location>
        <begin position="121"/>
        <end position="150"/>
    </location>
</feature>
<dbReference type="InterPro" id="IPR010982">
    <property type="entry name" value="Lambda_DNA-bd_dom_sf"/>
</dbReference>
<feature type="domain" description="HTH cro/C1-type" evidence="7">
    <location>
        <begin position="7"/>
        <end position="61"/>
    </location>
</feature>
<evidence type="ECO:0000256" key="1">
    <source>
        <dbReference type="ARBA" id="ARBA00004141"/>
    </source>
</evidence>
<dbReference type="Gene3D" id="1.10.260.40">
    <property type="entry name" value="lambda repressor-like DNA-binding domains"/>
    <property type="match status" value="1"/>
</dbReference>
<dbReference type="AlphaFoldDB" id="A0A4R5DJ01"/>
<accession>A0A4R5DJ01</accession>
<evidence type="ECO:0000313" key="9">
    <source>
        <dbReference type="Proteomes" id="UP000294850"/>
    </source>
</evidence>
<evidence type="ECO:0000256" key="4">
    <source>
        <dbReference type="ARBA" id="ARBA00023125"/>
    </source>
</evidence>
<dbReference type="InterPro" id="IPR019109">
    <property type="entry name" value="MamF_MmsF"/>
</dbReference>
<dbReference type="PANTHER" id="PTHR46797:SF1">
    <property type="entry name" value="METHYLPHOSPHONATE SYNTHASE"/>
    <property type="match status" value="1"/>
</dbReference>
<evidence type="ECO:0000256" key="6">
    <source>
        <dbReference type="SAM" id="Phobius"/>
    </source>
</evidence>
<dbReference type="Pfam" id="PF09685">
    <property type="entry name" value="MamF_MmsF"/>
    <property type="match status" value="1"/>
</dbReference>
<dbReference type="RefSeq" id="WP_131961625.1">
    <property type="nucleotide sequence ID" value="NZ_SMFL01000015.1"/>
</dbReference>
<keyword evidence="2 6" id="KW-0812">Transmembrane</keyword>
<comment type="caution">
    <text evidence="8">The sequence shown here is derived from an EMBL/GenBank/DDBJ whole genome shotgun (WGS) entry which is preliminary data.</text>
</comment>
<gene>
    <name evidence="8" type="ORF">E0F88_27870</name>
</gene>
<dbReference type="SMART" id="SM00530">
    <property type="entry name" value="HTH_XRE"/>
    <property type="match status" value="1"/>
</dbReference>
<dbReference type="CDD" id="cd00093">
    <property type="entry name" value="HTH_XRE"/>
    <property type="match status" value="1"/>
</dbReference>
<feature type="transmembrane region" description="Helical" evidence="6">
    <location>
        <begin position="81"/>
        <end position="101"/>
    </location>
</feature>
<dbReference type="GO" id="GO:0003677">
    <property type="term" value="F:DNA binding"/>
    <property type="evidence" value="ECO:0007669"/>
    <property type="project" value="UniProtKB-KW"/>
</dbReference>
<evidence type="ECO:0000259" key="7">
    <source>
        <dbReference type="PROSITE" id="PS50943"/>
    </source>
</evidence>
<reference evidence="8 9" key="1">
    <citation type="submission" date="2019-03" db="EMBL/GenBank/DDBJ databases">
        <title>Dyadobacter AR-3-6 sp. nov., isolated from arctic soil.</title>
        <authorList>
            <person name="Chaudhary D.K."/>
        </authorList>
    </citation>
    <scope>NUCLEOTIDE SEQUENCE [LARGE SCALE GENOMIC DNA]</scope>
    <source>
        <strain evidence="8 9">AR-3-6</strain>
    </source>
</reference>
<keyword evidence="9" id="KW-1185">Reference proteome</keyword>
<dbReference type="InterPro" id="IPR001387">
    <property type="entry name" value="Cro/C1-type_HTH"/>
</dbReference>
<evidence type="ECO:0000256" key="5">
    <source>
        <dbReference type="ARBA" id="ARBA00023136"/>
    </source>
</evidence>
<keyword evidence="4" id="KW-0238">DNA-binding</keyword>
<evidence type="ECO:0000256" key="3">
    <source>
        <dbReference type="ARBA" id="ARBA00022989"/>
    </source>
</evidence>
<sequence>MSQGEKIRALRISKGLTQQQLADKTNINVRTIQRIESGEVAARLHSLHTIAEVLGCDPATFYSDIKEAPMRQETVPENKGLLVWLHLGGLLFLPSLMIWLFEKDRVRGIKEQGIDVINFQLSMLVILIPLLAFAPLAILLALFTTAVVLLNTVKVIFGKPYHYPASISFLKHGKSYRLFSME</sequence>
<dbReference type="OrthoDB" id="1357763at2"/>